<accession>A0A6J4H3L0</accession>
<organism evidence="2">
    <name type="scientific">uncultured Actinomycetospora sp</name>
    <dbReference type="NCBI Taxonomy" id="1135996"/>
    <lineage>
        <taxon>Bacteria</taxon>
        <taxon>Bacillati</taxon>
        <taxon>Actinomycetota</taxon>
        <taxon>Actinomycetes</taxon>
        <taxon>Pseudonocardiales</taxon>
        <taxon>Pseudonocardiaceae</taxon>
        <taxon>Actinomycetospora</taxon>
        <taxon>environmental samples</taxon>
    </lineage>
</organism>
<dbReference type="AlphaFoldDB" id="A0A6J4H3L0"/>
<dbReference type="EMBL" id="CADCTH010000036">
    <property type="protein sequence ID" value="CAA9213959.1"/>
    <property type="molecule type" value="Genomic_DNA"/>
</dbReference>
<feature type="compositionally biased region" description="Low complexity" evidence="1">
    <location>
        <begin position="130"/>
        <end position="149"/>
    </location>
</feature>
<proteinExistence type="predicted"/>
<feature type="non-terminal residue" evidence="2">
    <location>
        <position position="269"/>
    </location>
</feature>
<feature type="compositionally biased region" description="Low complexity" evidence="1">
    <location>
        <begin position="256"/>
        <end position="269"/>
    </location>
</feature>
<feature type="non-terminal residue" evidence="2">
    <location>
        <position position="1"/>
    </location>
</feature>
<gene>
    <name evidence="2" type="ORF">AVDCRST_MAG54-246</name>
</gene>
<evidence type="ECO:0000256" key="1">
    <source>
        <dbReference type="SAM" id="MobiDB-lite"/>
    </source>
</evidence>
<feature type="compositionally biased region" description="Basic residues" evidence="1">
    <location>
        <begin position="57"/>
        <end position="70"/>
    </location>
</feature>
<feature type="compositionally biased region" description="Basic residues" evidence="1">
    <location>
        <begin position="150"/>
        <end position="175"/>
    </location>
</feature>
<feature type="compositionally biased region" description="Basic residues" evidence="1">
    <location>
        <begin position="32"/>
        <end position="44"/>
    </location>
</feature>
<sequence length="269" mass="28254">GAPVGPRPRARAGRARGDRQRGHGAVVAGRGPRGRREPRRRRQRPAPPAAPLPDHHRLPRRRPARHRRRTGGLPAGGEPVARAGAQHGGQRGALRRVRPGAAALGRAVPLPGVRGHLGPARRYARDAPARRGVPGVRRAGHDPAGASRALARRPRRLRRRVGPRAGPRAHRRRRAGAPPPPPARRLPARAGGARDRGVADVLDHRVPARALPLVAGPGVVGRRPAPLRGPGTSPRRGRAPAPAVAAPGAVQHRAGRPAGATAARDGARL</sequence>
<feature type="compositionally biased region" description="Low complexity" evidence="1">
    <location>
        <begin position="226"/>
        <end position="249"/>
    </location>
</feature>
<feature type="region of interest" description="Disordered" evidence="1">
    <location>
        <begin position="1"/>
        <end position="195"/>
    </location>
</feature>
<reference evidence="2" key="1">
    <citation type="submission" date="2020-02" db="EMBL/GenBank/DDBJ databases">
        <authorList>
            <person name="Meier V. D."/>
        </authorList>
    </citation>
    <scope>NUCLEOTIDE SEQUENCE</scope>
    <source>
        <strain evidence="2">AVDCRST_MAG54</strain>
    </source>
</reference>
<name>A0A6J4H3L0_9PSEU</name>
<protein>
    <submittedName>
        <fullName evidence="2">Uncharacterized protein</fullName>
    </submittedName>
</protein>
<feature type="region of interest" description="Disordered" evidence="1">
    <location>
        <begin position="216"/>
        <end position="269"/>
    </location>
</feature>
<evidence type="ECO:0000313" key="2">
    <source>
        <dbReference type="EMBL" id="CAA9213959.1"/>
    </source>
</evidence>